<keyword evidence="3" id="KW-0050">Antiport</keyword>
<evidence type="ECO:0000256" key="4">
    <source>
        <dbReference type="ARBA" id="ARBA00022475"/>
    </source>
</evidence>
<dbReference type="PIRSF" id="PIRSF019239">
    <property type="entry name" value="MrpE"/>
    <property type="match status" value="1"/>
</dbReference>
<organism evidence="9 10">
    <name type="scientific">Pallidibacillus thermolactis</name>
    <dbReference type="NCBI Taxonomy" id="251051"/>
    <lineage>
        <taxon>Bacteria</taxon>
        <taxon>Bacillati</taxon>
        <taxon>Bacillota</taxon>
        <taxon>Bacilli</taxon>
        <taxon>Bacillales</taxon>
        <taxon>Bacillaceae</taxon>
        <taxon>Pallidibacillus</taxon>
    </lineage>
</organism>
<keyword evidence="10" id="KW-1185">Reference proteome</keyword>
<dbReference type="Proteomes" id="UP001208656">
    <property type="component" value="Unassembled WGS sequence"/>
</dbReference>
<evidence type="ECO:0000256" key="1">
    <source>
        <dbReference type="ARBA" id="ARBA00004651"/>
    </source>
</evidence>
<evidence type="ECO:0000313" key="10">
    <source>
        <dbReference type="Proteomes" id="UP001208656"/>
    </source>
</evidence>
<evidence type="ECO:0000256" key="2">
    <source>
        <dbReference type="ARBA" id="ARBA00006228"/>
    </source>
</evidence>
<name>A0ABT2WIR3_9BACI</name>
<evidence type="ECO:0000313" key="9">
    <source>
        <dbReference type="EMBL" id="MCU9595581.1"/>
    </source>
</evidence>
<comment type="similarity">
    <text evidence="2">Belongs to the CPA3 antiporters (TC 2.A.63) subunit E family.</text>
</comment>
<sequence>MAFQILLNLLIALVWMYLKSSYDLSTFVVGFLIGLILIFIARHFLNTRFYLGRVWAVIYLVLLFLKELILSNINVLKIVLSPTLNFQPGIFEYKTSLKKEWEVTVLSNLITLTPGTLVVDVLENGNERVLYIHAIHVPNVEEAVDGIKNTFEKAILEVSR</sequence>
<evidence type="ECO:0000256" key="7">
    <source>
        <dbReference type="ARBA" id="ARBA00023136"/>
    </source>
</evidence>
<keyword evidence="5 8" id="KW-0812">Transmembrane</keyword>
<dbReference type="Pfam" id="PF01899">
    <property type="entry name" value="MNHE"/>
    <property type="match status" value="1"/>
</dbReference>
<evidence type="ECO:0000256" key="8">
    <source>
        <dbReference type="SAM" id="Phobius"/>
    </source>
</evidence>
<dbReference type="NCBIfam" id="NF009292">
    <property type="entry name" value="PRK12651.1-3"/>
    <property type="match status" value="1"/>
</dbReference>
<keyword evidence="6 8" id="KW-1133">Transmembrane helix</keyword>
<evidence type="ECO:0000256" key="6">
    <source>
        <dbReference type="ARBA" id="ARBA00022989"/>
    </source>
</evidence>
<comment type="subcellular location">
    <subcellularLocation>
        <location evidence="1">Cell membrane</location>
        <topology evidence="1">Multi-pass membrane protein</topology>
    </subcellularLocation>
</comment>
<dbReference type="PANTHER" id="PTHR34584">
    <property type="entry name" value="NA(+)/H(+) ANTIPORTER SUBUNIT E1"/>
    <property type="match status" value="1"/>
</dbReference>
<keyword evidence="4" id="KW-1003">Cell membrane</keyword>
<comment type="caution">
    <text evidence="9">The sequence shown here is derived from an EMBL/GenBank/DDBJ whole genome shotgun (WGS) entry which is preliminary data.</text>
</comment>
<dbReference type="RefSeq" id="WP_173660820.1">
    <property type="nucleotide sequence ID" value="NZ_JAOUSE010000061.1"/>
</dbReference>
<accession>A0ABT2WIR3</accession>
<keyword evidence="7 8" id="KW-0472">Membrane</keyword>
<feature type="transmembrane region" description="Helical" evidence="8">
    <location>
        <begin position="57"/>
        <end position="80"/>
    </location>
</feature>
<protein>
    <submittedName>
        <fullName evidence="9">Na+/H+ antiporter subunit E</fullName>
    </submittedName>
</protein>
<dbReference type="InterPro" id="IPR002758">
    <property type="entry name" value="Cation_antiport_E"/>
</dbReference>
<gene>
    <name evidence="9" type="ORF">OEV82_14195</name>
</gene>
<dbReference type="EMBL" id="JAOUSE010000061">
    <property type="protein sequence ID" value="MCU9595581.1"/>
    <property type="molecule type" value="Genomic_DNA"/>
</dbReference>
<feature type="transmembrane region" description="Helical" evidence="8">
    <location>
        <begin position="24"/>
        <end position="45"/>
    </location>
</feature>
<reference evidence="9 10" key="1">
    <citation type="submission" date="2022-10" db="EMBL/GenBank/DDBJ databases">
        <title>Description of Fervidibacillus gen. nov. in the family Fervidibacillaceae fam. nov. with two species, Fervidibacillus albus sp. nov., and Fervidibacillus halotolerans sp. nov., isolated from tidal flat sediments.</title>
        <authorList>
            <person name="Kwon K.K."/>
            <person name="Yang S.-H."/>
        </authorList>
    </citation>
    <scope>NUCLEOTIDE SEQUENCE [LARGE SCALE GENOMIC DNA]</scope>
    <source>
        <strain evidence="9 10">DSM 23332</strain>
    </source>
</reference>
<evidence type="ECO:0000256" key="3">
    <source>
        <dbReference type="ARBA" id="ARBA00022449"/>
    </source>
</evidence>
<dbReference type="PANTHER" id="PTHR34584:SF1">
    <property type="entry name" value="NA(+)_H(+) ANTIPORTER SUBUNIT E1"/>
    <property type="match status" value="1"/>
</dbReference>
<proteinExistence type="inferred from homology"/>
<keyword evidence="3" id="KW-0813">Transport</keyword>
<evidence type="ECO:0000256" key="5">
    <source>
        <dbReference type="ARBA" id="ARBA00022692"/>
    </source>
</evidence>